<name>A0ACC3AUH0_9EURO</name>
<proteinExistence type="predicted"/>
<organism evidence="1 2">
    <name type="scientific">Aspergillus melleus</name>
    <dbReference type="NCBI Taxonomy" id="138277"/>
    <lineage>
        <taxon>Eukaryota</taxon>
        <taxon>Fungi</taxon>
        <taxon>Dikarya</taxon>
        <taxon>Ascomycota</taxon>
        <taxon>Pezizomycotina</taxon>
        <taxon>Eurotiomycetes</taxon>
        <taxon>Eurotiomycetidae</taxon>
        <taxon>Eurotiales</taxon>
        <taxon>Aspergillaceae</taxon>
        <taxon>Aspergillus</taxon>
        <taxon>Aspergillus subgen. Circumdati</taxon>
    </lineage>
</organism>
<gene>
    <name evidence="1" type="ORF">N8T08_009279</name>
</gene>
<reference evidence="1 2" key="1">
    <citation type="journal article" date="2023" name="ACS Omega">
        <title>Identification of the Neoaspergillic Acid Biosynthesis Gene Cluster by Establishing an In Vitro CRISPR-Ribonucleoprotein Genetic System in Aspergillus melleus.</title>
        <authorList>
            <person name="Yuan B."/>
            <person name="Grau M.F."/>
            <person name="Murata R.M."/>
            <person name="Torok T."/>
            <person name="Venkateswaran K."/>
            <person name="Stajich J.E."/>
            <person name="Wang C.C.C."/>
        </authorList>
    </citation>
    <scope>NUCLEOTIDE SEQUENCE [LARGE SCALE GENOMIC DNA]</scope>
    <source>
        <strain evidence="1 2">IMV 1140</strain>
    </source>
</reference>
<sequence>MRLLGATLASAALAVALPSASQTPSASSSSSSGATEPCAVVSRILENSGAKIVAAEAAYKCLKSVPVAVKDDEELIDELKLLWQWHSETGWLKNPPSTWELGPLDLIGELDKIKKNLRSYDSEYDVQAAINRLTIRTGNYHFNYEPDILQVFSFQRLLGVATVSEDGTSVPKTYVSADLFAHKDDDSIDISPIKSINGEDVQEFLEKVADDSQYINPDARYNSLTDRGLQDSSWGYFVAQEAYQGAFTNLTFVNGTTRNIINVAKTRQNFTGIATGKDFFQAFCTGDISSWEADSEMMKKGHSKAAPLRRWAKRQTIPSDDYPKPIVKHSLGAVAGYFLSGPGLWDVAVLKIISFDLEVTGYREFQKVIRQFLERCTKANKKKLVIDLRENSGGETALLLDAFMQLFPDKEPFSAQRYRAQDQFKLVGEALDAIRTNETALKWAERNTELDIASGYSLRYWSYWNFVDANGKTFSSWDSFYGPHKFNDDEFSSIVRYNLSNSNPSSILPTNFTFTESSSIKKAPFSSDNIVMFTDGLCGSSCASFHEELKNIAGIKAVTVGGRAKPGPMQTIGGTKGGEVIPFSAVSDEIPQLLNATTQLGIAPDLDSPSILRLLDTEQVFLRVGDSYSRLQVQDQIRKGDSSQTPLQYIYEAADCRIWYTPQTLLNPEKAWAAAWNAHVNRTNCVAGSTGHNSSLSGGYKAYGAGALHGEMDKGKDGSSSGGGEKDKDSETNTASSAWKPSLGLVSGVVALLGLLL</sequence>
<keyword evidence="2" id="KW-1185">Reference proteome</keyword>
<evidence type="ECO:0000313" key="1">
    <source>
        <dbReference type="EMBL" id="KAK1141240.1"/>
    </source>
</evidence>
<dbReference type="EMBL" id="JAOPJF010000067">
    <property type="protein sequence ID" value="KAK1141240.1"/>
    <property type="molecule type" value="Genomic_DNA"/>
</dbReference>
<dbReference type="Proteomes" id="UP001177260">
    <property type="component" value="Unassembled WGS sequence"/>
</dbReference>
<protein>
    <submittedName>
        <fullName evidence="1">Uncharacterized protein</fullName>
    </submittedName>
</protein>
<comment type="caution">
    <text evidence="1">The sequence shown here is derived from an EMBL/GenBank/DDBJ whole genome shotgun (WGS) entry which is preliminary data.</text>
</comment>
<accession>A0ACC3AUH0</accession>
<evidence type="ECO:0000313" key="2">
    <source>
        <dbReference type="Proteomes" id="UP001177260"/>
    </source>
</evidence>